<comment type="subcellular location">
    <subcellularLocation>
        <location evidence="1 11">Cell outer membrane</location>
        <topology evidence="1 11">Multi-pass membrane protein</topology>
    </subcellularLocation>
</comment>
<dbReference type="InterPro" id="IPR000531">
    <property type="entry name" value="Beta-barrel_TonB"/>
</dbReference>
<dbReference type="Gene3D" id="2.40.170.20">
    <property type="entry name" value="TonB-dependent receptor, beta-barrel domain"/>
    <property type="match status" value="1"/>
</dbReference>
<dbReference type="PANTHER" id="PTHR30069">
    <property type="entry name" value="TONB-DEPENDENT OUTER MEMBRANE RECEPTOR"/>
    <property type="match status" value="1"/>
</dbReference>
<dbReference type="EMBL" id="BMED01000003">
    <property type="protein sequence ID" value="GGC81556.1"/>
    <property type="molecule type" value="Genomic_DNA"/>
</dbReference>
<name>A0A916UP90_9BURK</name>
<comment type="similarity">
    <text evidence="2 11 12">Belongs to the TonB-dependent receptor family.</text>
</comment>
<keyword evidence="18" id="KW-1185">Reference proteome</keyword>
<evidence type="ECO:0000259" key="15">
    <source>
        <dbReference type="Pfam" id="PF00593"/>
    </source>
</evidence>
<feature type="signal peptide" evidence="14">
    <location>
        <begin position="1"/>
        <end position="20"/>
    </location>
</feature>
<dbReference type="Pfam" id="PF07715">
    <property type="entry name" value="Plug"/>
    <property type="match status" value="1"/>
</dbReference>
<dbReference type="AlphaFoldDB" id="A0A916UP90"/>
<keyword evidence="10 11" id="KW-0998">Cell outer membrane</keyword>
<evidence type="ECO:0000256" key="10">
    <source>
        <dbReference type="ARBA" id="ARBA00023237"/>
    </source>
</evidence>
<keyword evidence="9" id="KW-0675">Receptor</keyword>
<evidence type="ECO:0000313" key="18">
    <source>
        <dbReference type="Proteomes" id="UP000637423"/>
    </source>
</evidence>
<dbReference type="SUPFAM" id="SSF56935">
    <property type="entry name" value="Porins"/>
    <property type="match status" value="1"/>
</dbReference>
<keyword evidence="4 11" id="KW-1134">Transmembrane beta strand</keyword>
<evidence type="ECO:0008006" key="19">
    <source>
        <dbReference type="Google" id="ProtNLM"/>
    </source>
</evidence>
<evidence type="ECO:0000256" key="2">
    <source>
        <dbReference type="ARBA" id="ARBA00009810"/>
    </source>
</evidence>
<accession>A0A916UP90</accession>
<dbReference type="Pfam" id="PF00593">
    <property type="entry name" value="TonB_dep_Rec_b-barrel"/>
    <property type="match status" value="1"/>
</dbReference>
<keyword evidence="6 14" id="KW-0732">Signal</keyword>
<dbReference type="InterPro" id="IPR037066">
    <property type="entry name" value="Plug_dom_sf"/>
</dbReference>
<proteinExistence type="inferred from homology"/>
<evidence type="ECO:0000256" key="6">
    <source>
        <dbReference type="ARBA" id="ARBA00022729"/>
    </source>
</evidence>
<dbReference type="PROSITE" id="PS52016">
    <property type="entry name" value="TONB_DEPENDENT_REC_3"/>
    <property type="match status" value="1"/>
</dbReference>
<dbReference type="InterPro" id="IPR036942">
    <property type="entry name" value="Beta-barrel_TonB_sf"/>
</dbReference>
<feature type="region of interest" description="Disordered" evidence="13">
    <location>
        <begin position="260"/>
        <end position="281"/>
    </location>
</feature>
<sequence>MQNYLKCFSFLLLVNSLSYAEETQKKPSSAQQVLINGAQTDIEKSRDFVAGKLIISAKTIADSGLQNVGEILRREPAITIGKDGRLGLMGLPGYTQVLIDGMPPSGKDPYELDLVHVEKIEIIKSATAATGPFGIAGTINIIQRKVAPTRYTQVTAGGSSTAGHHAANLAWVNNQAVGDTPLSFNLSLSANRSVKPSSDSYQQTLIQTGLPSQPVLQGDRMSISTFEYVTGQGEFSWKLNPNQKIIFSPEGLQINVTQQGHEQRQWTDGRTFSTQENSKETSSSYSIPLRWTLLTESDSRIELQLKANHVAASNSSSQLSETGPSSTSDLRVQSRRVESNNQFFTLNYKSEFSGGHELEAGGNFTHSTSDTTYGDFINGSRDTTLTMLGTLSTVEKKALRLFAQDDWRVNKSLAFNFGVSAEQQDFQLEEGVTRSQANFRMWAPSFHVVKKIAGDTKRQFRASLARTFQAPTSSQLVLHPRVNSLAPCDANQLCSANSPDTADNAGNPNLQPERALGLNLSYTQGLSDNSELSVEYYRRDIDRKIGSELILEDVVWASVPRYVFRPANLGQARIEGIDLSARVTVRDFWKESPKLDVSGKLGFSRSELSDIPGPDNRLAGQTPWNAKLNLAYTAVGWPLKLNLDANWLPGDWVRNNLTQRSFQSRLFTLNSSASWQIKPDLRLVMSLNNILPSTRERVDEYATANGTLQQTTHSADYRRIGMRLEMKL</sequence>
<keyword evidence="7 12" id="KW-0798">TonB box</keyword>
<feature type="domain" description="TonB-dependent receptor plug" evidence="16">
    <location>
        <begin position="54"/>
        <end position="138"/>
    </location>
</feature>
<evidence type="ECO:0000256" key="7">
    <source>
        <dbReference type="ARBA" id="ARBA00023077"/>
    </source>
</evidence>
<feature type="region of interest" description="Disordered" evidence="13">
    <location>
        <begin position="312"/>
        <end position="334"/>
    </location>
</feature>
<dbReference type="InterPro" id="IPR039426">
    <property type="entry name" value="TonB-dep_rcpt-like"/>
</dbReference>
<protein>
    <recommendedName>
        <fullName evidence="19">TonB-dependent receptor</fullName>
    </recommendedName>
</protein>
<dbReference type="GO" id="GO:0015344">
    <property type="term" value="F:siderophore uptake transmembrane transporter activity"/>
    <property type="evidence" value="ECO:0007669"/>
    <property type="project" value="TreeGrafter"/>
</dbReference>
<keyword evidence="8 11" id="KW-0472">Membrane</keyword>
<dbReference type="Proteomes" id="UP000637423">
    <property type="component" value="Unassembled WGS sequence"/>
</dbReference>
<evidence type="ECO:0000256" key="8">
    <source>
        <dbReference type="ARBA" id="ARBA00023136"/>
    </source>
</evidence>
<dbReference type="RefSeq" id="WP_188567007.1">
    <property type="nucleotide sequence ID" value="NZ_BMED01000003.1"/>
</dbReference>
<dbReference type="InterPro" id="IPR012910">
    <property type="entry name" value="Plug_dom"/>
</dbReference>
<evidence type="ECO:0000256" key="4">
    <source>
        <dbReference type="ARBA" id="ARBA00022452"/>
    </source>
</evidence>
<evidence type="ECO:0000256" key="5">
    <source>
        <dbReference type="ARBA" id="ARBA00022692"/>
    </source>
</evidence>
<feature type="compositionally biased region" description="Polar residues" evidence="13">
    <location>
        <begin position="268"/>
        <end position="281"/>
    </location>
</feature>
<feature type="domain" description="TonB-dependent receptor-like beta-barrel" evidence="15">
    <location>
        <begin position="243"/>
        <end position="690"/>
    </location>
</feature>
<evidence type="ECO:0000256" key="3">
    <source>
        <dbReference type="ARBA" id="ARBA00022448"/>
    </source>
</evidence>
<dbReference type="GO" id="GO:0044718">
    <property type="term" value="P:siderophore transmembrane transport"/>
    <property type="evidence" value="ECO:0007669"/>
    <property type="project" value="TreeGrafter"/>
</dbReference>
<dbReference type="GO" id="GO:0009279">
    <property type="term" value="C:cell outer membrane"/>
    <property type="evidence" value="ECO:0007669"/>
    <property type="project" value="UniProtKB-SubCell"/>
</dbReference>
<feature type="compositionally biased region" description="Polar residues" evidence="13">
    <location>
        <begin position="312"/>
        <end position="331"/>
    </location>
</feature>
<evidence type="ECO:0000256" key="9">
    <source>
        <dbReference type="ARBA" id="ARBA00023170"/>
    </source>
</evidence>
<evidence type="ECO:0000313" key="17">
    <source>
        <dbReference type="EMBL" id="GGC81556.1"/>
    </source>
</evidence>
<evidence type="ECO:0000256" key="1">
    <source>
        <dbReference type="ARBA" id="ARBA00004571"/>
    </source>
</evidence>
<reference evidence="17" key="2">
    <citation type="submission" date="2020-09" db="EMBL/GenBank/DDBJ databases">
        <authorList>
            <person name="Sun Q."/>
            <person name="Zhou Y."/>
        </authorList>
    </citation>
    <scope>NUCLEOTIDE SEQUENCE</scope>
    <source>
        <strain evidence="17">CGMCC 1.10998</strain>
    </source>
</reference>
<comment type="caution">
    <text evidence="17">The sequence shown here is derived from an EMBL/GenBank/DDBJ whole genome shotgun (WGS) entry which is preliminary data.</text>
</comment>
<evidence type="ECO:0000256" key="13">
    <source>
        <dbReference type="SAM" id="MobiDB-lite"/>
    </source>
</evidence>
<keyword evidence="5 11" id="KW-0812">Transmembrane</keyword>
<gene>
    <name evidence="17" type="ORF">GCM10011396_30980</name>
</gene>
<keyword evidence="3 11" id="KW-0813">Transport</keyword>
<organism evidence="17 18">
    <name type="scientific">Undibacterium terreum</name>
    <dbReference type="NCBI Taxonomy" id="1224302"/>
    <lineage>
        <taxon>Bacteria</taxon>
        <taxon>Pseudomonadati</taxon>
        <taxon>Pseudomonadota</taxon>
        <taxon>Betaproteobacteria</taxon>
        <taxon>Burkholderiales</taxon>
        <taxon>Oxalobacteraceae</taxon>
        <taxon>Undibacterium</taxon>
    </lineage>
</organism>
<feature type="chain" id="PRO_5037869818" description="TonB-dependent receptor" evidence="14">
    <location>
        <begin position="21"/>
        <end position="728"/>
    </location>
</feature>
<reference evidence="17" key="1">
    <citation type="journal article" date="2014" name="Int. J. Syst. Evol. Microbiol.">
        <title>Complete genome sequence of Corynebacterium casei LMG S-19264T (=DSM 44701T), isolated from a smear-ripened cheese.</title>
        <authorList>
            <consortium name="US DOE Joint Genome Institute (JGI-PGF)"/>
            <person name="Walter F."/>
            <person name="Albersmeier A."/>
            <person name="Kalinowski J."/>
            <person name="Ruckert C."/>
        </authorList>
    </citation>
    <scope>NUCLEOTIDE SEQUENCE</scope>
    <source>
        <strain evidence="17">CGMCC 1.10998</strain>
    </source>
</reference>
<evidence type="ECO:0000256" key="12">
    <source>
        <dbReference type="RuleBase" id="RU003357"/>
    </source>
</evidence>
<evidence type="ECO:0000256" key="11">
    <source>
        <dbReference type="PROSITE-ProRule" id="PRU01360"/>
    </source>
</evidence>
<dbReference type="Gene3D" id="2.170.130.10">
    <property type="entry name" value="TonB-dependent receptor, plug domain"/>
    <property type="match status" value="1"/>
</dbReference>
<dbReference type="PANTHER" id="PTHR30069:SF29">
    <property type="entry name" value="HEMOGLOBIN AND HEMOGLOBIN-HAPTOGLOBIN-BINDING PROTEIN 1-RELATED"/>
    <property type="match status" value="1"/>
</dbReference>
<evidence type="ECO:0000259" key="16">
    <source>
        <dbReference type="Pfam" id="PF07715"/>
    </source>
</evidence>
<evidence type="ECO:0000256" key="14">
    <source>
        <dbReference type="SAM" id="SignalP"/>
    </source>
</evidence>